<dbReference type="STRING" id="321146.A0A139HFH2"/>
<feature type="region of interest" description="Disordered" evidence="2">
    <location>
        <begin position="111"/>
        <end position="236"/>
    </location>
</feature>
<feature type="compositionally biased region" description="Low complexity" evidence="2">
    <location>
        <begin position="59"/>
        <end position="75"/>
    </location>
</feature>
<evidence type="ECO:0000313" key="4">
    <source>
        <dbReference type="EMBL" id="KXT01177.1"/>
    </source>
</evidence>
<dbReference type="GO" id="GO:0008270">
    <property type="term" value="F:zinc ion binding"/>
    <property type="evidence" value="ECO:0007669"/>
    <property type="project" value="InterPro"/>
</dbReference>
<dbReference type="InterPro" id="IPR036864">
    <property type="entry name" value="Zn2-C6_fun-type_DNA-bd_sf"/>
</dbReference>
<evidence type="ECO:0000256" key="2">
    <source>
        <dbReference type="SAM" id="MobiDB-lite"/>
    </source>
</evidence>
<dbReference type="GO" id="GO:0000981">
    <property type="term" value="F:DNA-binding transcription factor activity, RNA polymerase II-specific"/>
    <property type="evidence" value="ECO:0007669"/>
    <property type="project" value="InterPro"/>
</dbReference>
<dbReference type="AlphaFoldDB" id="A0A139HFH2"/>
<feature type="compositionally biased region" description="Pro residues" evidence="2">
    <location>
        <begin position="189"/>
        <end position="201"/>
    </location>
</feature>
<feature type="domain" description="WW" evidence="3">
    <location>
        <begin position="158"/>
        <end position="191"/>
    </location>
</feature>
<dbReference type="Proteomes" id="UP000070133">
    <property type="component" value="Unassembled WGS sequence"/>
</dbReference>
<sequence length="653" mass="74126">MVVQELRVADLCRICVRQWPLFASRSWRGFVLNSLRRAKLHLFDNTNTKTHDITLSTMSGYSSRRGYGSHRGNYYQTQNRDHHTSRPADERSQPGHPDHYLWMIEQARRDYDREEEENRGRSLAEPAHNYGGNSHGHLQAQHRQQHLETQPAPVQGQPPLPSGWTMHRDPRSGRNYFVDPTLHSHWEAPAPPPPPPPPQSSAPPLDYARSRQHNDRQREEEIDAALRSQRQRDEPQRRRRLELLRERDREIEREIELEREQAQREEAQRERERTQPQPRPRPRPQTLAPSQPQRRALPNLDFRTILGEPQNIPLRPRQARDRSPQPQSNGRQLPRRDGPTHPQGNTAGTDRAPTGRRQGNNETRRAGSTAEEIDDMRIIRYVTPPPASQQGQVASISQVRHWDLTQLPLRHGDEDLKVKLAQADARPTHDAHDKARVKRVISMDFFRKIAGRKTLSCGPCHLSLEKCDGGLPCTTCKHKNRRCRVEFPQANAANAKHGTVPAELWKAIALAILRLGYGEQTVENVRKMLEWALPTKFFPLGRRPVHSKAILSPHLKGLALKKDVTSVFSCPKGHNPALADREDHHFLRAMNNLDLFLAELRAEETTRTAATTTASTTAPTADSASQAGGESQDGADESSAHQATVEEAGDSGS</sequence>
<gene>
    <name evidence="4" type="ORF">AC578_597</name>
</gene>
<dbReference type="InterPro" id="IPR001138">
    <property type="entry name" value="Zn2Cys6_DnaBD"/>
</dbReference>
<reference evidence="4 5" key="1">
    <citation type="submission" date="2015-07" db="EMBL/GenBank/DDBJ databases">
        <title>Comparative genomics of the Sigatoka disease complex on banana suggests a link between parallel evolutionary changes in Pseudocercospora fijiensis and Pseudocercospora eumusae and increased virulence on the banana host.</title>
        <authorList>
            <person name="Chang T.-C."/>
            <person name="Salvucci A."/>
            <person name="Crous P.W."/>
            <person name="Stergiopoulos I."/>
        </authorList>
    </citation>
    <scope>NUCLEOTIDE SEQUENCE [LARGE SCALE GENOMIC DNA]</scope>
    <source>
        <strain evidence="4 5">CBS 114824</strain>
    </source>
</reference>
<proteinExistence type="predicted"/>
<dbReference type="SMART" id="SM00066">
    <property type="entry name" value="GAL4"/>
    <property type="match status" value="1"/>
</dbReference>
<organism evidence="4 5">
    <name type="scientific">Pseudocercospora eumusae</name>
    <dbReference type="NCBI Taxonomy" id="321146"/>
    <lineage>
        <taxon>Eukaryota</taxon>
        <taxon>Fungi</taxon>
        <taxon>Dikarya</taxon>
        <taxon>Ascomycota</taxon>
        <taxon>Pezizomycotina</taxon>
        <taxon>Dothideomycetes</taxon>
        <taxon>Dothideomycetidae</taxon>
        <taxon>Mycosphaerellales</taxon>
        <taxon>Mycosphaerellaceae</taxon>
        <taxon>Pseudocercospora</taxon>
    </lineage>
</organism>
<evidence type="ECO:0000256" key="1">
    <source>
        <dbReference type="ARBA" id="ARBA00023242"/>
    </source>
</evidence>
<dbReference type="InterPro" id="IPR036020">
    <property type="entry name" value="WW_dom_sf"/>
</dbReference>
<dbReference type="SMART" id="SM00456">
    <property type="entry name" value="WW"/>
    <property type="match status" value="1"/>
</dbReference>
<evidence type="ECO:0000313" key="5">
    <source>
        <dbReference type="Proteomes" id="UP000070133"/>
    </source>
</evidence>
<feature type="compositionally biased region" description="Basic and acidic residues" evidence="2">
    <location>
        <begin position="111"/>
        <end position="122"/>
    </location>
</feature>
<evidence type="ECO:0000259" key="3">
    <source>
        <dbReference type="PROSITE" id="PS50020"/>
    </source>
</evidence>
<keyword evidence="5" id="KW-1185">Reference proteome</keyword>
<dbReference type="EMBL" id="LFZN01000060">
    <property type="protein sequence ID" value="KXT01177.1"/>
    <property type="molecule type" value="Genomic_DNA"/>
</dbReference>
<feature type="compositionally biased region" description="Basic and acidic residues" evidence="2">
    <location>
        <begin position="208"/>
        <end position="219"/>
    </location>
</feature>
<feature type="compositionally biased region" description="Low complexity" evidence="2">
    <location>
        <begin position="607"/>
        <end position="627"/>
    </location>
</feature>
<dbReference type="SUPFAM" id="SSF51045">
    <property type="entry name" value="WW domain"/>
    <property type="match status" value="1"/>
</dbReference>
<name>A0A139HFH2_9PEZI</name>
<dbReference type="SUPFAM" id="SSF57701">
    <property type="entry name" value="Zn2/Cys6 DNA-binding domain"/>
    <property type="match status" value="1"/>
</dbReference>
<feature type="compositionally biased region" description="Basic and acidic residues" evidence="2">
    <location>
        <begin position="259"/>
        <end position="274"/>
    </location>
</feature>
<protein>
    <recommendedName>
        <fullName evidence="3">WW domain-containing protein</fullName>
    </recommendedName>
</protein>
<feature type="region of interest" description="Disordered" evidence="2">
    <location>
        <begin position="607"/>
        <end position="653"/>
    </location>
</feature>
<keyword evidence="1" id="KW-0539">Nucleus</keyword>
<dbReference type="PROSITE" id="PS50020">
    <property type="entry name" value="WW_DOMAIN_2"/>
    <property type="match status" value="1"/>
</dbReference>
<dbReference type="InterPro" id="IPR001202">
    <property type="entry name" value="WW_dom"/>
</dbReference>
<comment type="caution">
    <text evidence="4">The sequence shown here is derived from an EMBL/GenBank/DDBJ whole genome shotgun (WGS) entry which is preliminary data.</text>
</comment>
<dbReference type="Gene3D" id="2.20.70.10">
    <property type="match status" value="1"/>
</dbReference>
<accession>A0A139HFH2</accession>
<feature type="region of interest" description="Disordered" evidence="2">
    <location>
        <begin position="58"/>
        <end position="98"/>
    </location>
</feature>
<feature type="compositionally biased region" description="Basic and acidic residues" evidence="2">
    <location>
        <begin position="79"/>
        <end position="98"/>
    </location>
</feature>
<feature type="region of interest" description="Disordered" evidence="2">
    <location>
        <begin position="259"/>
        <end position="372"/>
    </location>
</feature>